<keyword evidence="4" id="KW-1185">Reference proteome</keyword>
<dbReference type="OrthoDB" id="10064411at2759"/>
<dbReference type="STRING" id="1314773.A0A3N2Q759"/>
<dbReference type="AlphaFoldDB" id="A0A3N2Q759"/>
<dbReference type="Proteomes" id="UP000272025">
    <property type="component" value="Unassembled WGS sequence"/>
</dbReference>
<feature type="region of interest" description="Disordered" evidence="1">
    <location>
        <begin position="254"/>
        <end position="306"/>
    </location>
</feature>
<protein>
    <recommendedName>
        <fullName evidence="2">Oxidoreductase-like domain-containing protein</fullName>
    </recommendedName>
</protein>
<dbReference type="InterPro" id="IPR039251">
    <property type="entry name" value="OXLD1"/>
</dbReference>
<feature type="region of interest" description="Disordered" evidence="1">
    <location>
        <begin position="88"/>
        <end position="109"/>
    </location>
</feature>
<dbReference type="PANTHER" id="PTHR21193">
    <property type="entry name" value="OXIDOREDUCTASE-LIKE DOMAIN-CONTAINING PROTEIN 1"/>
    <property type="match status" value="1"/>
</dbReference>
<sequence length="406" mass="44374">MLTAFYFEPVLLYGIPFQFLFSDISSSVYSTQTSLKLYLHSSTLSSLLLLEIYCRRSLRQTSKMTAPSRVLPRVRPFISARATPPRFASVSTIKSQTPPTPIEPSQTQAMPAGPFYQAMLDYKLPYAKAEEPASTSAAKQQAKQAAPAAAAAETKKTPTEQQEEEEERPAPSPPPATAAAEKAAIIFGSALAGPQSRAERLAEARRKSKLVAGVWVPPRPEEPDNCCMSGCVNCVWDQYRDDMEEWSAASAEAQGRLRERGERRRRRGQGVAAAGGREEGERRVDMSMDDDGGGSETNWVPPKPKTVVGKDMWDEELYANIPVGIREFMKTEKKLKMMHEREGTTGGSAALSSSCAGCKCVVVHKSGILFSVRLESSRRPGGIGRPSGRLFHCSVHPSWTGLVAST</sequence>
<evidence type="ECO:0000313" key="4">
    <source>
        <dbReference type="Proteomes" id="UP000272025"/>
    </source>
</evidence>
<feature type="compositionally biased region" description="Polar residues" evidence="1">
    <location>
        <begin position="89"/>
        <end position="109"/>
    </location>
</feature>
<dbReference type="EMBL" id="ML119051">
    <property type="protein sequence ID" value="ROT42621.1"/>
    <property type="molecule type" value="Genomic_DNA"/>
</dbReference>
<dbReference type="Pfam" id="PF09791">
    <property type="entry name" value="Oxidored-like"/>
    <property type="match status" value="1"/>
</dbReference>
<feature type="compositionally biased region" description="Basic and acidic residues" evidence="1">
    <location>
        <begin position="276"/>
        <end position="286"/>
    </location>
</feature>
<feature type="domain" description="Oxidoreductase-like" evidence="2">
    <location>
        <begin position="211"/>
        <end position="254"/>
    </location>
</feature>
<evidence type="ECO:0000313" key="3">
    <source>
        <dbReference type="EMBL" id="ROT42621.1"/>
    </source>
</evidence>
<accession>A0A3N2Q759</accession>
<dbReference type="InterPro" id="IPR019180">
    <property type="entry name" value="Oxidoreductase-like_N"/>
</dbReference>
<name>A0A3N2Q759_SODAK</name>
<dbReference type="RefSeq" id="XP_028470427.1">
    <property type="nucleotide sequence ID" value="XM_028614715.1"/>
</dbReference>
<dbReference type="GeneID" id="39583193"/>
<feature type="region of interest" description="Disordered" evidence="1">
    <location>
        <begin position="133"/>
        <end position="179"/>
    </location>
</feature>
<gene>
    <name evidence="3" type="ORF">SODALDRAFT_374922</name>
</gene>
<organism evidence="3 4">
    <name type="scientific">Sodiomyces alkalinus (strain CBS 110278 / VKM F-3762 / F11)</name>
    <name type="common">Alkaliphilic filamentous fungus</name>
    <dbReference type="NCBI Taxonomy" id="1314773"/>
    <lineage>
        <taxon>Eukaryota</taxon>
        <taxon>Fungi</taxon>
        <taxon>Dikarya</taxon>
        <taxon>Ascomycota</taxon>
        <taxon>Pezizomycotina</taxon>
        <taxon>Sordariomycetes</taxon>
        <taxon>Hypocreomycetidae</taxon>
        <taxon>Glomerellales</taxon>
        <taxon>Plectosphaerellaceae</taxon>
        <taxon>Sodiomyces</taxon>
    </lineage>
</organism>
<reference evidence="3 4" key="1">
    <citation type="journal article" date="2018" name="Mol. Ecol.">
        <title>The obligate alkalophilic soda-lake fungus Sodiomyces alkalinus has shifted to a protein diet.</title>
        <authorList>
            <person name="Grum-Grzhimaylo A.A."/>
            <person name="Falkoski D.L."/>
            <person name="van den Heuvel J."/>
            <person name="Valero-Jimenez C.A."/>
            <person name="Min B."/>
            <person name="Choi I.G."/>
            <person name="Lipzen A."/>
            <person name="Daum C.G."/>
            <person name="Aanen D.K."/>
            <person name="Tsang A."/>
            <person name="Henrissat B."/>
            <person name="Bilanenko E.N."/>
            <person name="de Vries R.P."/>
            <person name="van Kan J.A.L."/>
            <person name="Grigoriev I.V."/>
            <person name="Debets A.J.M."/>
        </authorList>
    </citation>
    <scope>NUCLEOTIDE SEQUENCE [LARGE SCALE GENOMIC DNA]</scope>
    <source>
        <strain evidence="3 4">F11</strain>
    </source>
</reference>
<proteinExistence type="predicted"/>
<feature type="compositionally biased region" description="Low complexity" evidence="1">
    <location>
        <begin position="133"/>
        <end position="152"/>
    </location>
</feature>
<dbReference type="GO" id="GO:0005739">
    <property type="term" value="C:mitochondrion"/>
    <property type="evidence" value="ECO:0007669"/>
    <property type="project" value="TreeGrafter"/>
</dbReference>
<evidence type="ECO:0000259" key="2">
    <source>
        <dbReference type="Pfam" id="PF09791"/>
    </source>
</evidence>
<evidence type="ECO:0000256" key="1">
    <source>
        <dbReference type="SAM" id="MobiDB-lite"/>
    </source>
</evidence>
<dbReference type="PANTHER" id="PTHR21193:SF3">
    <property type="entry name" value="OXIDOREDUCTASE-LIKE DOMAIN-CONTAINING PROTEIN 1"/>
    <property type="match status" value="1"/>
</dbReference>